<proteinExistence type="inferred from homology"/>
<keyword evidence="7" id="KW-1185">Reference proteome</keyword>
<dbReference type="PRINTS" id="PR00039">
    <property type="entry name" value="HTHLYSR"/>
</dbReference>
<name>A0ABQ1I5B4_9ALTE</name>
<dbReference type="PANTHER" id="PTHR30118:SF15">
    <property type="entry name" value="TRANSCRIPTIONAL REGULATORY PROTEIN"/>
    <property type="match status" value="1"/>
</dbReference>
<dbReference type="RefSeq" id="WP_055733989.1">
    <property type="nucleotide sequence ID" value="NZ_BMDY01000025.1"/>
</dbReference>
<evidence type="ECO:0000313" key="7">
    <source>
        <dbReference type="Proteomes" id="UP000651977"/>
    </source>
</evidence>
<comment type="similarity">
    <text evidence="1">Belongs to the LysR transcriptional regulatory family.</text>
</comment>
<dbReference type="InterPro" id="IPR036388">
    <property type="entry name" value="WH-like_DNA-bd_sf"/>
</dbReference>
<dbReference type="PANTHER" id="PTHR30118">
    <property type="entry name" value="HTH-TYPE TRANSCRIPTIONAL REGULATOR LEUO-RELATED"/>
    <property type="match status" value="1"/>
</dbReference>
<dbReference type="Proteomes" id="UP000651977">
    <property type="component" value="Unassembled WGS sequence"/>
</dbReference>
<dbReference type="EMBL" id="BMDY01000025">
    <property type="protein sequence ID" value="GGB17824.1"/>
    <property type="molecule type" value="Genomic_DNA"/>
</dbReference>
<dbReference type="Gene3D" id="1.10.10.10">
    <property type="entry name" value="Winged helix-like DNA-binding domain superfamily/Winged helix DNA-binding domain"/>
    <property type="match status" value="1"/>
</dbReference>
<dbReference type="PROSITE" id="PS50931">
    <property type="entry name" value="HTH_LYSR"/>
    <property type="match status" value="1"/>
</dbReference>
<evidence type="ECO:0000256" key="2">
    <source>
        <dbReference type="ARBA" id="ARBA00023015"/>
    </source>
</evidence>
<dbReference type="SUPFAM" id="SSF46785">
    <property type="entry name" value="Winged helix' DNA-binding domain"/>
    <property type="match status" value="1"/>
</dbReference>
<reference evidence="7" key="1">
    <citation type="journal article" date="2019" name="Int. J. Syst. Evol. Microbiol.">
        <title>The Global Catalogue of Microorganisms (GCM) 10K type strain sequencing project: providing services to taxonomists for standard genome sequencing and annotation.</title>
        <authorList>
            <consortium name="The Broad Institute Genomics Platform"/>
            <consortium name="The Broad Institute Genome Sequencing Center for Infectious Disease"/>
            <person name="Wu L."/>
            <person name="Ma J."/>
        </authorList>
    </citation>
    <scope>NUCLEOTIDE SEQUENCE [LARGE SCALE GENOMIC DNA]</scope>
    <source>
        <strain evidence="7">CGMCC 1.10131</strain>
    </source>
</reference>
<dbReference type="Pfam" id="PF03466">
    <property type="entry name" value="LysR_substrate"/>
    <property type="match status" value="1"/>
</dbReference>
<evidence type="ECO:0000313" key="6">
    <source>
        <dbReference type="EMBL" id="GGB17824.1"/>
    </source>
</evidence>
<dbReference type="InterPro" id="IPR037402">
    <property type="entry name" value="YidZ_PBP2"/>
</dbReference>
<dbReference type="Gene3D" id="3.40.190.10">
    <property type="entry name" value="Periplasmic binding protein-like II"/>
    <property type="match status" value="2"/>
</dbReference>
<evidence type="ECO:0000259" key="5">
    <source>
        <dbReference type="PROSITE" id="PS50931"/>
    </source>
</evidence>
<dbReference type="InterPro" id="IPR005119">
    <property type="entry name" value="LysR_subst-bd"/>
</dbReference>
<dbReference type="SUPFAM" id="SSF53850">
    <property type="entry name" value="Periplasmic binding protein-like II"/>
    <property type="match status" value="1"/>
</dbReference>
<dbReference type="InterPro" id="IPR050389">
    <property type="entry name" value="LysR-type_TF"/>
</dbReference>
<protein>
    <submittedName>
        <fullName evidence="6">LysR family transcriptional regulator</fullName>
    </submittedName>
</protein>
<comment type="caution">
    <text evidence="6">The sequence shown here is derived from an EMBL/GenBank/DDBJ whole genome shotgun (WGS) entry which is preliminary data.</text>
</comment>
<organism evidence="6 7">
    <name type="scientific">Agarivorans gilvus</name>
    <dbReference type="NCBI Taxonomy" id="680279"/>
    <lineage>
        <taxon>Bacteria</taxon>
        <taxon>Pseudomonadati</taxon>
        <taxon>Pseudomonadota</taxon>
        <taxon>Gammaproteobacteria</taxon>
        <taxon>Alteromonadales</taxon>
        <taxon>Alteromonadaceae</taxon>
        <taxon>Agarivorans</taxon>
    </lineage>
</organism>
<gene>
    <name evidence="6" type="ORF">GCM10007414_34050</name>
</gene>
<keyword evidence="4" id="KW-0804">Transcription</keyword>
<dbReference type="Pfam" id="PF00126">
    <property type="entry name" value="HTH_1"/>
    <property type="match status" value="1"/>
</dbReference>
<evidence type="ECO:0000256" key="4">
    <source>
        <dbReference type="ARBA" id="ARBA00023163"/>
    </source>
</evidence>
<keyword evidence="3" id="KW-0238">DNA-binding</keyword>
<dbReference type="InterPro" id="IPR000847">
    <property type="entry name" value="LysR_HTH_N"/>
</dbReference>
<dbReference type="InterPro" id="IPR036390">
    <property type="entry name" value="WH_DNA-bd_sf"/>
</dbReference>
<accession>A0ABQ1I5B4</accession>
<sequence length="298" mass="33925">MQLGKINLNLLSALYYLLQEQNVTRAAEKMHLSQSAMSKHLAKLREVFGDPLLVRVQGSLQATPKGLELKAQVAPLLDAVESLLHQQSFEPSLCQRTFTIATSDYVSEHLLPKVIGDIYQQAPQLNIELCNWDHTTYRLLHSGEVDLGMTLPPKDSTELHASALGTDKLVCLMHQQHPYLINSQASAIDYCRYPHAIVTTGADKNSQIDHYLHSQGLQRQIQFKSSSYHATIQVLCETRFILTLPKKIAQLLVQQRPLAIVELPFNSETFEYSLIWHHRNHHDPAHSWFRQQIHQAMT</sequence>
<evidence type="ECO:0000256" key="3">
    <source>
        <dbReference type="ARBA" id="ARBA00023125"/>
    </source>
</evidence>
<evidence type="ECO:0000256" key="1">
    <source>
        <dbReference type="ARBA" id="ARBA00009437"/>
    </source>
</evidence>
<feature type="domain" description="HTH lysR-type" evidence="5">
    <location>
        <begin position="6"/>
        <end position="63"/>
    </location>
</feature>
<keyword evidence="2" id="KW-0805">Transcription regulation</keyword>
<dbReference type="CDD" id="cd08417">
    <property type="entry name" value="PBP2_Nitroaromatics_like"/>
    <property type="match status" value="1"/>
</dbReference>